<keyword evidence="3" id="KW-1185">Reference proteome</keyword>
<evidence type="ECO:0000313" key="3">
    <source>
        <dbReference type="Proteomes" id="UP000001861"/>
    </source>
</evidence>
<dbReference type="KEGG" id="cci:CC1G_05553"/>
<keyword evidence="1" id="KW-1133">Transmembrane helix</keyword>
<reference evidence="2 3" key="1">
    <citation type="journal article" date="2010" name="Proc. Natl. Acad. Sci. U.S.A.">
        <title>Insights into evolution of multicellular fungi from the assembled chromosomes of the mushroom Coprinopsis cinerea (Coprinus cinereus).</title>
        <authorList>
            <person name="Stajich J.E."/>
            <person name="Wilke S.K."/>
            <person name="Ahren D."/>
            <person name="Au C.H."/>
            <person name="Birren B.W."/>
            <person name="Borodovsky M."/>
            <person name="Burns C."/>
            <person name="Canback B."/>
            <person name="Casselton L.A."/>
            <person name="Cheng C.K."/>
            <person name="Deng J."/>
            <person name="Dietrich F.S."/>
            <person name="Fargo D.C."/>
            <person name="Farman M.L."/>
            <person name="Gathman A.C."/>
            <person name="Goldberg J."/>
            <person name="Guigo R."/>
            <person name="Hoegger P.J."/>
            <person name="Hooker J.B."/>
            <person name="Huggins A."/>
            <person name="James T.Y."/>
            <person name="Kamada T."/>
            <person name="Kilaru S."/>
            <person name="Kodira C."/>
            <person name="Kues U."/>
            <person name="Kupfer D."/>
            <person name="Kwan H.S."/>
            <person name="Lomsadze A."/>
            <person name="Li W."/>
            <person name="Lilly W.W."/>
            <person name="Ma L.J."/>
            <person name="Mackey A.J."/>
            <person name="Manning G."/>
            <person name="Martin F."/>
            <person name="Muraguchi H."/>
            <person name="Natvig D.O."/>
            <person name="Palmerini H."/>
            <person name="Ramesh M.A."/>
            <person name="Rehmeyer C.J."/>
            <person name="Roe B.A."/>
            <person name="Shenoy N."/>
            <person name="Stanke M."/>
            <person name="Ter-Hovhannisyan V."/>
            <person name="Tunlid A."/>
            <person name="Velagapudi R."/>
            <person name="Vision T.J."/>
            <person name="Zeng Q."/>
            <person name="Zolan M.E."/>
            <person name="Pukkila P.J."/>
        </authorList>
    </citation>
    <scope>NUCLEOTIDE SEQUENCE [LARGE SCALE GENOMIC DNA]</scope>
    <source>
        <strain evidence="3">Okayama-7 / 130 / ATCC MYA-4618 / FGSC 9003</strain>
    </source>
</reference>
<dbReference type="RefSeq" id="XP_001838072.2">
    <property type="nucleotide sequence ID" value="XM_001838020.2"/>
</dbReference>
<keyword evidence="1" id="KW-0472">Membrane</keyword>
<protein>
    <submittedName>
        <fullName evidence="2">Uncharacterized protein</fullName>
    </submittedName>
</protein>
<dbReference type="AlphaFoldDB" id="A8P1D1"/>
<proteinExistence type="predicted"/>
<dbReference type="InParanoid" id="A8P1D1"/>
<keyword evidence="1" id="KW-0812">Transmembrane</keyword>
<name>A8P1D1_COPC7</name>
<sequence length="187" mass="20511">MGDAIVDPANLHCHKQCVVYKTAIRPHHDHDRVTRPQFPQPTTNTSAEHIKYASSSTGTFKPTFKARASASSENSALVLLDAIHVFDGLAILFHPGANDPVTTRVKTSIGCALTEARKTCWKTSSMWTAQQQPGLLDHVQESSDIVGLELYFSAYLATLVVLITVTGTWFGVIALRNGVERPPPFQR</sequence>
<dbReference type="Proteomes" id="UP000001861">
    <property type="component" value="Unassembled WGS sequence"/>
</dbReference>
<organism evidence="2 3">
    <name type="scientific">Coprinopsis cinerea (strain Okayama-7 / 130 / ATCC MYA-4618 / FGSC 9003)</name>
    <name type="common">Inky cap fungus</name>
    <name type="synonym">Hormographiella aspergillata</name>
    <dbReference type="NCBI Taxonomy" id="240176"/>
    <lineage>
        <taxon>Eukaryota</taxon>
        <taxon>Fungi</taxon>
        <taxon>Dikarya</taxon>
        <taxon>Basidiomycota</taxon>
        <taxon>Agaricomycotina</taxon>
        <taxon>Agaricomycetes</taxon>
        <taxon>Agaricomycetidae</taxon>
        <taxon>Agaricales</taxon>
        <taxon>Agaricineae</taxon>
        <taxon>Psathyrellaceae</taxon>
        <taxon>Coprinopsis</taxon>
    </lineage>
</organism>
<dbReference type="EMBL" id="AACS02000013">
    <property type="protein sequence ID" value="EAU83649.2"/>
    <property type="molecule type" value="Genomic_DNA"/>
</dbReference>
<evidence type="ECO:0000256" key="1">
    <source>
        <dbReference type="SAM" id="Phobius"/>
    </source>
</evidence>
<dbReference type="GeneID" id="6014641"/>
<feature type="transmembrane region" description="Helical" evidence="1">
    <location>
        <begin position="150"/>
        <end position="175"/>
    </location>
</feature>
<gene>
    <name evidence="2" type="ORF">CC1G_05553</name>
</gene>
<evidence type="ECO:0000313" key="2">
    <source>
        <dbReference type="EMBL" id="EAU83649.2"/>
    </source>
</evidence>
<comment type="caution">
    <text evidence="2">The sequence shown here is derived from an EMBL/GenBank/DDBJ whole genome shotgun (WGS) entry which is preliminary data.</text>
</comment>
<accession>A8P1D1</accession>
<dbReference type="VEuPathDB" id="FungiDB:CC1G_05553"/>
<dbReference type="HOGENOM" id="CLU_1447600_0_0_1"/>